<protein>
    <submittedName>
        <fullName evidence="6">S8 family peptidase</fullName>
    </submittedName>
</protein>
<feature type="domain" description="Peptidase S8/S53" evidence="5">
    <location>
        <begin position="321"/>
        <end position="642"/>
    </location>
</feature>
<dbReference type="PRINTS" id="PR00723">
    <property type="entry name" value="SUBTILISIN"/>
</dbReference>
<evidence type="ECO:0000259" key="5">
    <source>
        <dbReference type="Pfam" id="PF00082"/>
    </source>
</evidence>
<evidence type="ECO:0000313" key="6">
    <source>
        <dbReference type="EMBL" id="QFZ93119.2"/>
    </source>
</evidence>
<dbReference type="GO" id="GO:0004252">
    <property type="term" value="F:serine-type endopeptidase activity"/>
    <property type="evidence" value="ECO:0007669"/>
    <property type="project" value="InterPro"/>
</dbReference>
<keyword evidence="1" id="KW-0645">Protease</keyword>
<dbReference type="InterPro" id="IPR015500">
    <property type="entry name" value="Peptidase_S8_subtilisin-rel"/>
</dbReference>
<evidence type="ECO:0000256" key="4">
    <source>
        <dbReference type="SAM" id="MobiDB-lite"/>
    </source>
</evidence>
<dbReference type="InterPro" id="IPR000209">
    <property type="entry name" value="Peptidase_S8/S53_dom"/>
</dbReference>
<dbReference type="SUPFAM" id="SSF52743">
    <property type="entry name" value="Subtilisin-like"/>
    <property type="match status" value="1"/>
</dbReference>
<dbReference type="GO" id="GO:0006508">
    <property type="term" value="P:proteolysis"/>
    <property type="evidence" value="ECO:0007669"/>
    <property type="project" value="UniProtKB-KW"/>
</dbReference>
<evidence type="ECO:0000256" key="3">
    <source>
        <dbReference type="ARBA" id="ARBA00022825"/>
    </source>
</evidence>
<gene>
    <name evidence="6" type="ORF">EKO22_13085</name>
</gene>
<dbReference type="CDD" id="cd04847">
    <property type="entry name" value="Peptidases_S8_Subtilisin_like_2"/>
    <property type="match status" value="1"/>
</dbReference>
<dbReference type="InterPro" id="IPR036852">
    <property type="entry name" value="Peptidase_S8/S53_dom_sf"/>
</dbReference>
<proteinExistence type="predicted"/>
<organism evidence="6">
    <name type="scientific">Synechococcus elongatus PCC 11802</name>
    <dbReference type="NCBI Taxonomy" id="2283154"/>
    <lineage>
        <taxon>Bacteria</taxon>
        <taxon>Bacillati</taxon>
        <taxon>Cyanobacteriota</taxon>
        <taxon>Cyanophyceae</taxon>
        <taxon>Synechococcales</taxon>
        <taxon>Synechococcaceae</taxon>
        <taxon>Synechococcus</taxon>
    </lineage>
</organism>
<sequence>MSERSEQFEHIPLKLASKGTAFSDPQKRPRPSAQSFANRGNRDGHGQRLKSSVSLVISDWQTTLEKRRQEGLPDLPALPSFLLQVDPKSFDVDTLKSFDIEVILELEDGYILGASADAELTKLQEKIEKFLAEEHGGGKVAEIWKILEGKFERLEYILSPDLLAKWDQIMDGQTYTVDVSIACVGLNQKFPEYPVQNENEDPEKHARRVAKWIDKRDQTEQEWDQLQYERECDFENFVRGLGGTFLLLGDHDDRSHLALLPDSFSSRIEISGRGLKDLVANYPYIFDVNELEQIAEPLTERTLEITDQPSFALEPLSLFAPKVCVIDSGIQESHRLLHVAIDITNSRTWVPCSTDTVDRVSPGGHGTRVAGAILYPQGVPRTGRQAAICWLQNAKVLGQNCLLPDNVYMPEVLQDIVDFYHRQVGTRIFNHSINGSAPCRRVYMSAWAAEIDYLSWQNDILFIVSAGNLPAVRLPGLSITRKTLAEHFQEGCVYPDFLLKDSSRIANPAQSFQALTVGSIAHCTYNNPPLTSVASQDYPSAFSCTGYGIWDSIKPEVVEYGGDWVKDEGNPPSFSTRNEVCPELVQTTIGGTPAIAADSIGTSFATPKVTHIAAALAANFPEESCLLYKALIVQSARLPEWTKNELNLSPAIRMMGYGLPNLERALGNAPNRVTLITRGDTSIRAQQAHIYQVVIPEELQSPAESFDILVEITLSYKAEPRRTRRDKRKYLSSWLHWECSEKGESSESFLARILNESEAFDRDIEDTSQEIDNDREGIFSWTIGKQRNHSKLVKDTSRGIGTIQKDWATVKSFDLRKEFCVAVVSHKGWSNDLEAAIPYSLVVSFEVMSSEVSIYESFVRAQQTLQVQQEVRLTAS</sequence>
<accession>A0AAT9JXB9</accession>
<feature type="region of interest" description="Disordered" evidence="4">
    <location>
        <begin position="1"/>
        <end position="49"/>
    </location>
</feature>
<dbReference type="RefSeq" id="WP_208678018.1">
    <property type="nucleotide sequence ID" value="NZ_CP034671.2"/>
</dbReference>
<keyword evidence="2" id="KW-0378">Hydrolase</keyword>
<dbReference type="InterPro" id="IPR034074">
    <property type="entry name" value="Y4bN_pept_dom"/>
</dbReference>
<dbReference type="Gene3D" id="3.40.50.200">
    <property type="entry name" value="Peptidase S8/S53 domain"/>
    <property type="match status" value="1"/>
</dbReference>
<evidence type="ECO:0000256" key="1">
    <source>
        <dbReference type="ARBA" id="ARBA00022670"/>
    </source>
</evidence>
<dbReference type="AlphaFoldDB" id="A0AAT9JXB9"/>
<feature type="compositionally biased region" description="Basic and acidic residues" evidence="4">
    <location>
        <begin position="1"/>
        <end position="12"/>
    </location>
</feature>
<keyword evidence="3" id="KW-0720">Serine protease</keyword>
<dbReference type="Pfam" id="PF00082">
    <property type="entry name" value="Peptidase_S8"/>
    <property type="match status" value="1"/>
</dbReference>
<name>A0AAT9JXB9_SYNEL</name>
<reference evidence="6" key="1">
    <citation type="submission" date="2024-01" db="EMBL/GenBank/DDBJ databases">
        <title>Synechococcus elongatus PCC 11802, a close yet different native of Synechococcus elongatus PCC 11801.</title>
        <authorList>
            <person name="Jaiswal D."/>
            <person name="Sengupta A."/>
            <person name="Sengupta S."/>
            <person name="Pakrasi H.B."/>
            <person name="Wangikar P."/>
        </authorList>
    </citation>
    <scope>NUCLEOTIDE SEQUENCE</scope>
    <source>
        <strain evidence="6">PCC 11802</strain>
    </source>
</reference>
<evidence type="ECO:0000256" key="2">
    <source>
        <dbReference type="ARBA" id="ARBA00022801"/>
    </source>
</evidence>
<dbReference type="EMBL" id="CP034671">
    <property type="protein sequence ID" value="QFZ93119.2"/>
    <property type="molecule type" value="Genomic_DNA"/>
</dbReference>